<gene>
    <name evidence="1" type="ORF">S01H4_53632</name>
</gene>
<dbReference type="Gene3D" id="2.120.10.30">
    <property type="entry name" value="TolB, C-terminal domain"/>
    <property type="match status" value="1"/>
</dbReference>
<dbReference type="EMBL" id="BART01030783">
    <property type="protein sequence ID" value="GAH07279.1"/>
    <property type="molecule type" value="Genomic_DNA"/>
</dbReference>
<reference evidence="1" key="1">
    <citation type="journal article" date="2014" name="Front. Microbiol.">
        <title>High frequency of phylogenetically diverse reductive dehalogenase-homologous genes in deep subseafloor sedimentary metagenomes.</title>
        <authorList>
            <person name="Kawai M."/>
            <person name="Futagami T."/>
            <person name="Toyoda A."/>
            <person name="Takaki Y."/>
            <person name="Nishi S."/>
            <person name="Hori S."/>
            <person name="Arai W."/>
            <person name="Tsubouchi T."/>
            <person name="Morono Y."/>
            <person name="Uchiyama I."/>
            <person name="Ito T."/>
            <person name="Fujiyama A."/>
            <person name="Inagaki F."/>
            <person name="Takami H."/>
        </authorList>
    </citation>
    <scope>NUCLEOTIDE SEQUENCE</scope>
    <source>
        <strain evidence="1">Expedition CK06-06</strain>
    </source>
</reference>
<evidence type="ECO:0000313" key="1">
    <source>
        <dbReference type="EMBL" id="GAH07279.1"/>
    </source>
</evidence>
<comment type="caution">
    <text evidence="1">The sequence shown here is derived from an EMBL/GenBank/DDBJ whole genome shotgun (WGS) entry which is preliminary data.</text>
</comment>
<name>X1DQL4_9ZZZZ</name>
<dbReference type="InterPro" id="IPR011042">
    <property type="entry name" value="6-blade_b-propeller_TolB-like"/>
</dbReference>
<dbReference type="AlphaFoldDB" id="X1DQL4"/>
<feature type="non-terminal residue" evidence="1">
    <location>
        <position position="1"/>
    </location>
</feature>
<sequence>GSWTLKGGNELVSDLTTNGTNIWIVDQLTDRVYKYDMIGNVINSWACGIGSSPRGITTNGINIWTADFITDMVYKYTMAGGYLGSWATTGANAAAYGMATNSIYIWIMNQSPGRMYIYEGPGALATESGIYFYNGTANVELQRDDASPVQMHNGVEVVGLKLGATDDPNASAMHVYDGNVIKAILKMP</sequence>
<proteinExistence type="predicted"/>
<protein>
    <recommendedName>
        <fullName evidence="2">Bulb-type lectin domain-containing protein</fullName>
    </recommendedName>
</protein>
<accession>X1DQL4</accession>
<evidence type="ECO:0008006" key="2">
    <source>
        <dbReference type="Google" id="ProtNLM"/>
    </source>
</evidence>
<organism evidence="1">
    <name type="scientific">marine sediment metagenome</name>
    <dbReference type="NCBI Taxonomy" id="412755"/>
    <lineage>
        <taxon>unclassified sequences</taxon>
        <taxon>metagenomes</taxon>
        <taxon>ecological metagenomes</taxon>
    </lineage>
</organism>
<dbReference type="SUPFAM" id="SSF63829">
    <property type="entry name" value="Calcium-dependent phosphotriesterase"/>
    <property type="match status" value="1"/>
</dbReference>